<dbReference type="PANTHER" id="PTHR11705">
    <property type="entry name" value="PROTEASE FAMILY M14 CARBOXYPEPTIDASE A,B"/>
    <property type="match status" value="1"/>
</dbReference>
<dbReference type="GO" id="GO:0004181">
    <property type="term" value="F:metallocarboxypeptidase activity"/>
    <property type="evidence" value="ECO:0007669"/>
    <property type="project" value="InterPro"/>
</dbReference>
<dbReference type="CDD" id="cd12087">
    <property type="entry name" value="TM_EGFR-like"/>
    <property type="match status" value="1"/>
</dbReference>
<dbReference type="Gene3D" id="3.40.630.10">
    <property type="entry name" value="Zn peptidases"/>
    <property type="match status" value="1"/>
</dbReference>
<evidence type="ECO:0000259" key="10">
    <source>
        <dbReference type="PROSITE" id="PS52035"/>
    </source>
</evidence>
<evidence type="ECO:0000256" key="4">
    <source>
        <dbReference type="ARBA" id="ARBA00022801"/>
    </source>
</evidence>
<evidence type="ECO:0000256" key="5">
    <source>
        <dbReference type="ARBA" id="ARBA00022833"/>
    </source>
</evidence>
<keyword evidence="6" id="KW-0482">Metalloprotease</keyword>
<dbReference type="GO" id="GO:0008270">
    <property type="term" value="F:zinc ion binding"/>
    <property type="evidence" value="ECO:0007669"/>
    <property type="project" value="InterPro"/>
</dbReference>
<name>A0AAU9K132_9CILI</name>
<dbReference type="InterPro" id="IPR000834">
    <property type="entry name" value="Peptidase_M14"/>
</dbReference>
<sequence>MKFSAVIFVSLIYFILASWQQSLNNGTLGGFFTLEEINNDLNRISSQFSNIATFGSVGKSALGIDINYVQLIGDGLPTADKGGVLITSSLYAGYPANPSFVMYLLKDFANLYSEDSYERSILLTTNIWFVPVVNVDAYNIMQESYKGSSFQVIKKNSKDTGCANSAGDGVNLDRNWDFKWGHSDEGSSSDPCDEEYRGTAAFSEVESKILRDFLIGKNITTWLHYEGEGDLYILPYTSMNITEITTPDPMFKGVYANLTAQMQKLNIIYGLSKQINGKYEDGTVIDYALSRGIFSFQGQVGSDSKNITGDIISYFKPHFEIALWNIFGASFYIEAHFYDELYKCRDWPGYCLHNESAVFFYGEMVMNNYGFTAAKHMLLNVTFDYEESYGYRFSLQNTSSYIITSIVTGKNVTDYVPILFDEIYSEKRLIWGVVSLDIPAMSAMYFGFVLESPMQKKEHHFRVDWNVTLDNIYLPKSESIVIETSDHVQMSYADNGGGSSGLSQGAIAGLVIGLLVAILIIIGLVWYLCRRRRFEESLIKQAYQHAPKDSKQLKGFSSGDLQFNTEDYATPRV</sequence>
<evidence type="ECO:0000256" key="7">
    <source>
        <dbReference type="PROSITE-ProRule" id="PRU01379"/>
    </source>
</evidence>
<evidence type="ECO:0000256" key="3">
    <source>
        <dbReference type="ARBA" id="ARBA00022670"/>
    </source>
</evidence>
<dbReference type="EMBL" id="CAJZBQ010000051">
    <property type="protein sequence ID" value="CAG9330608.1"/>
    <property type="molecule type" value="Genomic_DNA"/>
</dbReference>
<comment type="caution">
    <text evidence="7">Lacks conserved residue(s) required for the propagation of feature annotation.</text>
</comment>
<evidence type="ECO:0000256" key="2">
    <source>
        <dbReference type="ARBA" id="ARBA00005988"/>
    </source>
</evidence>
<feature type="transmembrane region" description="Helical" evidence="8">
    <location>
        <begin position="507"/>
        <end position="529"/>
    </location>
</feature>
<evidence type="ECO:0000313" key="12">
    <source>
        <dbReference type="Proteomes" id="UP001162131"/>
    </source>
</evidence>
<keyword evidence="3" id="KW-0645">Protease</keyword>
<feature type="domain" description="Peptidase M14" evidence="10">
    <location>
        <begin position="30"/>
        <end position="365"/>
    </location>
</feature>
<dbReference type="AlphaFoldDB" id="A0AAU9K132"/>
<accession>A0AAU9K132</accession>
<dbReference type="Proteomes" id="UP001162131">
    <property type="component" value="Unassembled WGS sequence"/>
</dbReference>
<keyword evidence="4" id="KW-0378">Hydrolase</keyword>
<keyword evidence="8" id="KW-1133">Transmembrane helix</keyword>
<dbReference type="PROSITE" id="PS52035">
    <property type="entry name" value="PEPTIDASE_M14"/>
    <property type="match status" value="1"/>
</dbReference>
<dbReference type="GO" id="GO:0006508">
    <property type="term" value="P:proteolysis"/>
    <property type="evidence" value="ECO:0007669"/>
    <property type="project" value="UniProtKB-KW"/>
</dbReference>
<keyword evidence="8" id="KW-0812">Transmembrane</keyword>
<organism evidence="11 12">
    <name type="scientific">Blepharisma stoltei</name>
    <dbReference type="NCBI Taxonomy" id="1481888"/>
    <lineage>
        <taxon>Eukaryota</taxon>
        <taxon>Sar</taxon>
        <taxon>Alveolata</taxon>
        <taxon>Ciliophora</taxon>
        <taxon>Postciliodesmatophora</taxon>
        <taxon>Heterotrichea</taxon>
        <taxon>Heterotrichida</taxon>
        <taxon>Blepharismidae</taxon>
        <taxon>Blepharisma</taxon>
    </lineage>
</organism>
<gene>
    <name evidence="11" type="ORF">BSTOLATCC_MIC51190</name>
</gene>
<dbReference type="GO" id="GO:0005615">
    <property type="term" value="C:extracellular space"/>
    <property type="evidence" value="ECO:0007669"/>
    <property type="project" value="TreeGrafter"/>
</dbReference>
<feature type="signal peptide" evidence="9">
    <location>
        <begin position="1"/>
        <end position="17"/>
    </location>
</feature>
<evidence type="ECO:0000256" key="6">
    <source>
        <dbReference type="ARBA" id="ARBA00023049"/>
    </source>
</evidence>
<reference evidence="11" key="1">
    <citation type="submission" date="2021-09" db="EMBL/GenBank/DDBJ databases">
        <authorList>
            <consortium name="AG Swart"/>
            <person name="Singh M."/>
            <person name="Singh A."/>
            <person name="Seah K."/>
            <person name="Emmerich C."/>
        </authorList>
    </citation>
    <scope>NUCLEOTIDE SEQUENCE</scope>
    <source>
        <strain evidence="11">ATCC30299</strain>
    </source>
</reference>
<keyword evidence="8" id="KW-0472">Membrane</keyword>
<evidence type="ECO:0000313" key="11">
    <source>
        <dbReference type="EMBL" id="CAG9330608.1"/>
    </source>
</evidence>
<proteinExistence type="inferred from homology"/>
<dbReference type="SMART" id="SM00631">
    <property type="entry name" value="Zn_pept"/>
    <property type="match status" value="1"/>
</dbReference>
<feature type="chain" id="PRO_5043515907" description="Peptidase M14 domain-containing protein" evidence="9">
    <location>
        <begin position="18"/>
        <end position="573"/>
    </location>
</feature>
<evidence type="ECO:0000256" key="1">
    <source>
        <dbReference type="ARBA" id="ARBA00001947"/>
    </source>
</evidence>
<evidence type="ECO:0000256" key="8">
    <source>
        <dbReference type="SAM" id="Phobius"/>
    </source>
</evidence>
<keyword evidence="5" id="KW-0862">Zinc</keyword>
<comment type="cofactor">
    <cofactor evidence="1">
        <name>Zn(2+)</name>
        <dbReference type="ChEBI" id="CHEBI:29105"/>
    </cofactor>
</comment>
<evidence type="ECO:0000256" key="9">
    <source>
        <dbReference type="SAM" id="SignalP"/>
    </source>
</evidence>
<comment type="caution">
    <text evidence="11">The sequence shown here is derived from an EMBL/GenBank/DDBJ whole genome shotgun (WGS) entry which is preliminary data.</text>
</comment>
<keyword evidence="9" id="KW-0732">Signal</keyword>
<dbReference type="PANTHER" id="PTHR11705:SF143">
    <property type="entry name" value="SLL0236 PROTEIN"/>
    <property type="match status" value="1"/>
</dbReference>
<dbReference type="Pfam" id="PF00246">
    <property type="entry name" value="Peptidase_M14"/>
    <property type="match status" value="1"/>
</dbReference>
<keyword evidence="12" id="KW-1185">Reference proteome</keyword>
<comment type="similarity">
    <text evidence="2 7">Belongs to the peptidase M14 family.</text>
</comment>
<dbReference type="SUPFAM" id="SSF53187">
    <property type="entry name" value="Zn-dependent exopeptidases"/>
    <property type="match status" value="1"/>
</dbReference>
<protein>
    <recommendedName>
        <fullName evidence="10">Peptidase M14 domain-containing protein</fullName>
    </recommendedName>
</protein>